<keyword evidence="2" id="KW-1185">Reference proteome</keyword>
<dbReference type="InterPro" id="IPR013783">
    <property type="entry name" value="Ig-like_fold"/>
</dbReference>
<dbReference type="OMA" id="RESWEFR"/>
<feature type="region of interest" description="Disordered" evidence="1">
    <location>
        <begin position="173"/>
        <end position="223"/>
    </location>
</feature>
<protein>
    <submittedName>
        <fullName evidence="3">MYCBP-associated protein-like</fullName>
    </submittedName>
</protein>
<dbReference type="PANTHER" id="PTHR48421:SF1">
    <property type="entry name" value="MYCBP-ASSOCIATED PROTEIN"/>
    <property type="match status" value="1"/>
</dbReference>
<evidence type="ECO:0000313" key="2">
    <source>
        <dbReference type="Proteomes" id="UP000001554"/>
    </source>
</evidence>
<dbReference type="Proteomes" id="UP000001554">
    <property type="component" value="Chromosome 10"/>
</dbReference>
<dbReference type="PANTHER" id="PTHR48421">
    <property type="entry name" value="MYCBP-ASSOCIATED PROTEIN"/>
    <property type="match status" value="1"/>
</dbReference>
<dbReference type="Gene3D" id="2.60.40.10">
    <property type="entry name" value="Immunoglobulins"/>
    <property type="match status" value="1"/>
</dbReference>
<dbReference type="InterPro" id="IPR032707">
    <property type="entry name" value="MYCBPAP"/>
</dbReference>
<dbReference type="RefSeq" id="XP_035689677.1">
    <property type="nucleotide sequence ID" value="XM_035833784.1"/>
</dbReference>
<sequence>MSSKLAVRSSKKDRPKSSGRRKNRDGTPDKLNSPSQSNTMEDEEGPAKNVINGEDIQALQIRSLTAYNLYSREEDLTKIRVPKPPPETERTARSNRIMVKRLRGPDDPARIKFRQITIARPAPYDAPIKPTDYLGAGGPGLDMTGDILAHTILGSVDDFKQEAIARGEEDEVLPPGINLDMTTATSPSIKYEKKKKEKRARKPAEDESNALRNWENKMRERKRQQGYISKLLQRSTDTLLMNQSENYRQTQEERYLIDRTMPSINYGKGYRVGSEFWKQHERLGDDLTGLNMTLTQTERGYPPPFEHVAKPNFVKMETGIQGLPTKSTASFQWERSGYLKTRQKQLQPFMEELVPARPDLENLEIIGTNKGVLTAIDDEETLDEFDVPEDHKENIRPMKTAETANDPLAAYPDRFEEPIVGPAMIVGGHYALWTGDDHSEKGGVGISCRIAFEANTAQRKLQFLELTNNGTTAVYYNWRKIPIKNAFDCKPPDPVQRFYFNTNSGVILPGDSMKYPFVFKSQNAGIFTELWELHTSPVLCGGAAIQITLRGVAIQDDVNKESRVRLEQELAHKEAVLGVTDILNSILEGVRTPERARSPLDAYITEEEIFLRKNEGVQWNFEAIQKVQELYKELYPEEEREAQQWDFSLENLKKQLLAIEEDEQREDFLKRMNDIVMEMSVPLSVPSQPVMRQMTYELLQDTIDNMAGAAAVICGVLGMPELHTEPVHVEPIHKIQHKKPEKEKEPDKKDAKKDKGKDDKKGGKKDKEERPKSKGGKGKDKPAATPKKETPAVQKEVEPPKEKEPPVPSVYDSVDPELRQKWREKMYAQTYNLLEKMFDKMTMVYEDIQETEAKDAAPVVF</sequence>
<organism evidence="2 3">
    <name type="scientific">Branchiostoma floridae</name>
    <name type="common">Florida lancelet</name>
    <name type="synonym">Amphioxus</name>
    <dbReference type="NCBI Taxonomy" id="7739"/>
    <lineage>
        <taxon>Eukaryota</taxon>
        <taxon>Metazoa</taxon>
        <taxon>Chordata</taxon>
        <taxon>Cephalochordata</taxon>
        <taxon>Leptocardii</taxon>
        <taxon>Amphioxiformes</taxon>
        <taxon>Branchiostomatidae</taxon>
        <taxon>Branchiostoma</taxon>
    </lineage>
</organism>
<dbReference type="KEGG" id="bfo:118424973"/>
<reference evidence="3" key="2">
    <citation type="submission" date="2025-08" db="UniProtKB">
        <authorList>
            <consortium name="RefSeq"/>
        </authorList>
    </citation>
    <scope>IDENTIFICATION</scope>
    <source>
        <strain evidence="3">S238N-H82</strain>
        <tissue evidence="3">Testes</tissue>
    </source>
</reference>
<dbReference type="AlphaFoldDB" id="A0A9J7LUR2"/>
<feature type="region of interest" description="Disordered" evidence="1">
    <location>
        <begin position="1"/>
        <end position="55"/>
    </location>
</feature>
<feature type="region of interest" description="Disordered" evidence="1">
    <location>
        <begin position="730"/>
        <end position="813"/>
    </location>
</feature>
<dbReference type="GeneID" id="118424973"/>
<evidence type="ECO:0000256" key="1">
    <source>
        <dbReference type="SAM" id="MobiDB-lite"/>
    </source>
</evidence>
<accession>A0A9J7LUR2</accession>
<dbReference type="Pfam" id="PF14646">
    <property type="entry name" value="MYCBPAP"/>
    <property type="match status" value="1"/>
</dbReference>
<feature type="compositionally biased region" description="Basic and acidic residues" evidence="1">
    <location>
        <begin position="730"/>
        <end position="805"/>
    </location>
</feature>
<proteinExistence type="predicted"/>
<dbReference type="OrthoDB" id="10263316at2759"/>
<evidence type="ECO:0000313" key="3">
    <source>
        <dbReference type="RefSeq" id="XP_035689677.1"/>
    </source>
</evidence>
<reference evidence="2" key="1">
    <citation type="journal article" date="2020" name="Nat. Ecol. Evol.">
        <title>Deeply conserved synteny resolves early events in vertebrate evolution.</title>
        <authorList>
            <person name="Simakov O."/>
            <person name="Marletaz F."/>
            <person name="Yue J.X."/>
            <person name="O'Connell B."/>
            <person name="Jenkins J."/>
            <person name="Brandt A."/>
            <person name="Calef R."/>
            <person name="Tung C.H."/>
            <person name="Huang T.K."/>
            <person name="Schmutz J."/>
            <person name="Satoh N."/>
            <person name="Yu J.K."/>
            <person name="Putnam N.H."/>
            <person name="Green R.E."/>
            <person name="Rokhsar D.S."/>
        </authorList>
    </citation>
    <scope>NUCLEOTIDE SEQUENCE [LARGE SCALE GENOMIC DNA]</scope>
    <source>
        <strain evidence="2">S238N-H82</strain>
    </source>
</reference>
<gene>
    <name evidence="3" type="primary">LOC118424973</name>
</gene>
<feature type="compositionally biased region" description="Basic residues" evidence="1">
    <location>
        <begin position="192"/>
        <end position="201"/>
    </location>
</feature>
<feature type="compositionally biased region" description="Polar residues" evidence="1">
    <location>
        <begin position="30"/>
        <end position="39"/>
    </location>
</feature>
<name>A0A9J7LUR2_BRAFL</name>